<keyword evidence="3" id="KW-0804">Transcription</keyword>
<reference evidence="7 8" key="1">
    <citation type="submission" date="2024-03" db="EMBL/GenBank/DDBJ databases">
        <authorList>
            <person name="Brejova B."/>
        </authorList>
    </citation>
    <scope>NUCLEOTIDE SEQUENCE [LARGE SCALE GENOMIC DNA]</scope>
    <source>
        <strain evidence="7 8">CBS 14171</strain>
    </source>
</reference>
<dbReference type="Gene3D" id="4.10.240.10">
    <property type="entry name" value="Zn(2)-C6 fungal-type DNA-binding domain"/>
    <property type="match status" value="1"/>
</dbReference>
<evidence type="ECO:0000259" key="6">
    <source>
        <dbReference type="PROSITE" id="PS50048"/>
    </source>
</evidence>
<proteinExistence type="predicted"/>
<dbReference type="PROSITE" id="PS00463">
    <property type="entry name" value="ZN2_CY6_FUNGAL_1"/>
    <property type="match status" value="1"/>
</dbReference>
<keyword evidence="2" id="KW-0238">DNA-binding</keyword>
<feature type="compositionally biased region" description="Polar residues" evidence="5">
    <location>
        <begin position="1"/>
        <end position="37"/>
    </location>
</feature>
<dbReference type="EMBL" id="OZ022411">
    <property type="protein sequence ID" value="CAK9441698.1"/>
    <property type="molecule type" value="Genomic_DNA"/>
</dbReference>
<dbReference type="SMART" id="SM00066">
    <property type="entry name" value="GAL4"/>
    <property type="match status" value="1"/>
</dbReference>
<dbReference type="PANTHER" id="PTHR31069:SF32">
    <property type="entry name" value="ARGININE METABOLISM REGULATION PROTEIN II"/>
    <property type="match status" value="1"/>
</dbReference>
<accession>A0ABP0ZWD4</accession>
<evidence type="ECO:0000313" key="7">
    <source>
        <dbReference type="EMBL" id="CAK9441698.1"/>
    </source>
</evidence>
<protein>
    <recommendedName>
        <fullName evidence="6">Zn(2)-C6 fungal-type domain-containing protein</fullName>
    </recommendedName>
</protein>
<dbReference type="InterPro" id="IPR001138">
    <property type="entry name" value="Zn2Cys6_DnaBD"/>
</dbReference>
<sequence length="247" mass="27764">MYQPPSQGKLETNPYSSPASLEPSTNTPSADLTSTALIPQKQNQHKSQNKNKNFNIIIGPRARTKTGCLNCRKRKKKCDETSPTCQACQTRNQECIWPNLTSQRGASPKRRLSGQEQDQVAKRPARVISGLFGFDNHPIEPLLSNSNSKPKHGQLQKSHSELDVLKEMRHVGALYTVSSQSDLRSSIGVASEADYSRRKERHTVKNDHVHDVEQEDEEEEEEDYHDGCTMDDVGHYNLNVLLSKEGI</sequence>
<dbReference type="Proteomes" id="UP001497383">
    <property type="component" value="Chromosome 7"/>
</dbReference>
<name>A0ABP0ZWD4_9ASCO</name>
<feature type="domain" description="Zn(2)-C6 fungal-type" evidence="6">
    <location>
        <begin position="67"/>
        <end position="97"/>
    </location>
</feature>
<evidence type="ECO:0000256" key="5">
    <source>
        <dbReference type="SAM" id="MobiDB-lite"/>
    </source>
</evidence>
<evidence type="ECO:0000256" key="1">
    <source>
        <dbReference type="ARBA" id="ARBA00023015"/>
    </source>
</evidence>
<keyword evidence="4" id="KW-0539">Nucleus</keyword>
<feature type="compositionally biased region" description="Basic and acidic residues" evidence="5">
    <location>
        <begin position="203"/>
        <end position="212"/>
    </location>
</feature>
<feature type="region of interest" description="Disordered" evidence="5">
    <location>
        <begin position="101"/>
        <end position="122"/>
    </location>
</feature>
<dbReference type="Pfam" id="PF00172">
    <property type="entry name" value="Zn_clus"/>
    <property type="match status" value="1"/>
</dbReference>
<keyword evidence="8" id="KW-1185">Reference proteome</keyword>
<dbReference type="SUPFAM" id="SSF57701">
    <property type="entry name" value="Zn2/Cys6 DNA-binding domain"/>
    <property type="match status" value="1"/>
</dbReference>
<feature type="region of interest" description="Disordered" evidence="5">
    <location>
        <begin position="186"/>
        <end position="229"/>
    </location>
</feature>
<dbReference type="InterPro" id="IPR050675">
    <property type="entry name" value="OAF3"/>
</dbReference>
<dbReference type="PROSITE" id="PS50048">
    <property type="entry name" value="ZN2_CY6_FUNGAL_2"/>
    <property type="match status" value="1"/>
</dbReference>
<dbReference type="GeneID" id="92210762"/>
<evidence type="ECO:0000256" key="4">
    <source>
        <dbReference type="ARBA" id="ARBA00023242"/>
    </source>
</evidence>
<dbReference type="PANTHER" id="PTHR31069">
    <property type="entry name" value="OLEATE-ACTIVATED TRANSCRIPTION FACTOR 1-RELATED"/>
    <property type="match status" value="1"/>
</dbReference>
<dbReference type="InterPro" id="IPR036864">
    <property type="entry name" value="Zn2-C6_fun-type_DNA-bd_sf"/>
</dbReference>
<feature type="region of interest" description="Disordered" evidence="5">
    <location>
        <begin position="1"/>
        <end position="55"/>
    </location>
</feature>
<gene>
    <name evidence="7" type="ORF">LODBEIA_P55660</name>
</gene>
<feature type="compositionally biased region" description="Acidic residues" evidence="5">
    <location>
        <begin position="213"/>
        <end position="224"/>
    </location>
</feature>
<evidence type="ECO:0000256" key="3">
    <source>
        <dbReference type="ARBA" id="ARBA00023163"/>
    </source>
</evidence>
<evidence type="ECO:0000313" key="8">
    <source>
        <dbReference type="Proteomes" id="UP001497383"/>
    </source>
</evidence>
<dbReference type="CDD" id="cd00067">
    <property type="entry name" value="GAL4"/>
    <property type="match status" value="1"/>
</dbReference>
<organism evidence="7 8">
    <name type="scientific">Lodderomyces beijingensis</name>
    <dbReference type="NCBI Taxonomy" id="1775926"/>
    <lineage>
        <taxon>Eukaryota</taxon>
        <taxon>Fungi</taxon>
        <taxon>Dikarya</taxon>
        <taxon>Ascomycota</taxon>
        <taxon>Saccharomycotina</taxon>
        <taxon>Pichiomycetes</taxon>
        <taxon>Debaryomycetaceae</taxon>
        <taxon>Candida/Lodderomyces clade</taxon>
        <taxon>Lodderomyces</taxon>
    </lineage>
</organism>
<keyword evidence="1" id="KW-0805">Transcription regulation</keyword>
<dbReference type="RefSeq" id="XP_066832504.1">
    <property type="nucleotide sequence ID" value="XM_066975912.1"/>
</dbReference>
<evidence type="ECO:0000256" key="2">
    <source>
        <dbReference type="ARBA" id="ARBA00023125"/>
    </source>
</evidence>